<dbReference type="RefSeq" id="XP_018704688.1">
    <property type="nucleotide sequence ID" value="XM_018848353.1"/>
</dbReference>
<dbReference type="PROSITE" id="PS50048">
    <property type="entry name" value="ZN2_CY6_FUNGAL_2"/>
    <property type="match status" value="1"/>
</dbReference>
<dbReference type="InterPro" id="IPR001138">
    <property type="entry name" value="Zn2Cys6_DnaBD"/>
</dbReference>
<dbReference type="GO" id="GO:0000981">
    <property type="term" value="F:DNA-binding transcription factor activity, RNA polymerase II-specific"/>
    <property type="evidence" value="ECO:0007669"/>
    <property type="project" value="InterPro"/>
</dbReference>
<evidence type="ECO:0000313" key="4">
    <source>
        <dbReference type="EMBL" id="OAA64039.1"/>
    </source>
</evidence>
<protein>
    <submittedName>
        <fullName evidence="4">Zn(2)-C6 fungal-type DNA-binding domain protein</fullName>
    </submittedName>
</protein>
<dbReference type="AlphaFoldDB" id="A0A167WP87"/>
<feature type="domain" description="Zn(2)-C6 fungal-type" evidence="3">
    <location>
        <begin position="262"/>
        <end position="296"/>
    </location>
</feature>
<dbReference type="Proteomes" id="UP000076744">
    <property type="component" value="Unassembled WGS sequence"/>
</dbReference>
<dbReference type="GO" id="GO:0008270">
    <property type="term" value="F:zinc ion binding"/>
    <property type="evidence" value="ECO:0007669"/>
    <property type="project" value="InterPro"/>
</dbReference>
<dbReference type="GeneID" id="30021040"/>
<evidence type="ECO:0000256" key="1">
    <source>
        <dbReference type="ARBA" id="ARBA00023242"/>
    </source>
</evidence>
<feature type="compositionally biased region" description="Low complexity" evidence="2">
    <location>
        <begin position="696"/>
        <end position="706"/>
    </location>
</feature>
<keyword evidence="5" id="KW-1185">Reference proteome</keyword>
<feature type="compositionally biased region" description="Acidic residues" evidence="2">
    <location>
        <begin position="542"/>
        <end position="560"/>
    </location>
</feature>
<evidence type="ECO:0000259" key="3">
    <source>
        <dbReference type="PROSITE" id="PS50048"/>
    </source>
</evidence>
<dbReference type="STRING" id="1081104.A0A167WP87"/>
<feature type="compositionally biased region" description="Polar residues" evidence="2">
    <location>
        <begin position="662"/>
        <end position="676"/>
    </location>
</feature>
<keyword evidence="4" id="KW-0238">DNA-binding</keyword>
<reference evidence="4 5" key="1">
    <citation type="journal article" date="2016" name="Genome Biol. Evol.">
        <title>Divergent and convergent evolution of fungal pathogenicity.</title>
        <authorList>
            <person name="Shang Y."/>
            <person name="Xiao G."/>
            <person name="Zheng P."/>
            <person name="Cen K."/>
            <person name="Zhan S."/>
            <person name="Wang C."/>
        </authorList>
    </citation>
    <scope>NUCLEOTIDE SEQUENCE [LARGE SCALE GENOMIC DNA]</scope>
    <source>
        <strain evidence="4 5">ARSEF 2679</strain>
    </source>
</reference>
<feature type="region of interest" description="Disordered" evidence="2">
    <location>
        <begin position="542"/>
        <end position="626"/>
    </location>
</feature>
<sequence length="1103" mass="119196">METSSAALTRRRGGRPKAQRPSKSTPGRRPPTQRICSFCSDDATGKVMHEQRACDWSDGPYPLECTNCADYRALHPVAAAQHVCQVPRKALLYRKYSEHHPPRYEHAPSPVTGLPVGDASTCCVKCAADGRMAACDVDPILGYQCSRCKAVDNCHLADGRLMDNKPNLRQGVHRWFRHACDGCAQLTAGRRIGGTAQCSWLADHTTWREPCDRCHANNLVCLASGMIASMPEAISMPENWRPRSFIAFGWAELRPSTVWRKACLSCRRDSNHCRASIATPYSACGRCTAMGLDCVDHEGTVYPIFDLSQVGFGSFLPFTACRRCVETGRNCDRQRPCDSCTHAGEPHLCENAFLTTAAGKKRMANCLHGRLHPRPGPLYYLAHGYGANGVDDVKDGSRMEHWIGPVAEAYVMPSISFHEGSLIREISRQREALIPRSTPPHAAPGTPLASKSASQLTADDIAAMINEVWSDSFLMNTLDNFAEEQEHATLKKAMFGFDTPAGTDNPPTAADIAAAVGENPNFVSREIVRVIQALPVVAMLSEEDMDEDDEESEEQEDSAESEDRAAPQLGQGGQGDDTGNASVLPPPAGLTVQQTMQAAGAVARSGQPTEGTAADAADDEGATDTGAQEVAQTHIDPALLIRDPVSGEPDHPSVPFRHPSSILPQDNTLLGHTTTLPAHLVPAPEMSTPDADSDSPDPSLQSFSDSGQVPASWPLAPTDAVGPPVQQAPVHNPLQATPAHSAEPEAPAGPPIMTSVGPHGAVTRWEHRNPLHEFTRERLGFRDNTRSILLRQPFTTHLVIDNPVIDVLHSLPEPGPRDPSTASGYLRCVECHIDIDQISDFHCSAAVRLSDVCQDVHHQQASSHSHVCNACAQHSTQLLVDPRYAPLTAAEVLAMRSYLCDNCTTRAGVSIEGMLGMCTSGVNTVYGSFPSFLSSSMLPQATMLADENAPLFLAAPDGRGFVAFFNRARPLTGCACGVKLFQTRQCQFHRIENAKAVLSHAATVRDWRMRAGQHDRCAGCFEYPAEVTLQREQQEAATGLMPSPVQLHSWVCLACGAWVMNQASSELVDGWQSWFNPLPASLSGVGPHDADESPLGASGLSPF</sequence>
<evidence type="ECO:0000256" key="2">
    <source>
        <dbReference type="SAM" id="MobiDB-lite"/>
    </source>
</evidence>
<feature type="region of interest" description="Disordered" evidence="2">
    <location>
        <begin position="1"/>
        <end position="33"/>
    </location>
</feature>
<evidence type="ECO:0000313" key="5">
    <source>
        <dbReference type="Proteomes" id="UP000076744"/>
    </source>
</evidence>
<organism evidence="4 5">
    <name type="scientific">Cordyceps fumosorosea (strain ARSEF 2679)</name>
    <name type="common">Isaria fumosorosea</name>
    <dbReference type="NCBI Taxonomy" id="1081104"/>
    <lineage>
        <taxon>Eukaryota</taxon>
        <taxon>Fungi</taxon>
        <taxon>Dikarya</taxon>
        <taxon>Ascomycota</taxon>
        <taxon>Pezizomycotina</taxon>
        <taxon>Sordariomycetes</taxon>
        <taxon>Hypocreomycetidae</taxon>
        <taxon>Hypocreales</taxon>
        <taxon>Cordycipitaceae</taxon>
        <taxon>Cordyceps</taxon>
    </lineage>
</organism>
<dbReference type="GO" id="GO:0003677">
    <property type="term" value="F:DNA binding"/>
    <property type="evidence" value="ECO:0007669"/>
    <property type="project" value="UniProtKB-KW"/>
</dbReference>
<keyword evidence="1" id="KW-0539">Nucleus</keyword>
<feature type="compositionally biased region" description="Basic residues" evidence="2">
    <location>
        <begin position="9"/>
        <end position="20"/>
    </location>
</feature>
<dbReference type="OrthoDB" id="5232836at2759"/>
<name>A0A167WP87_CORFA</name>
<proteinExistence type="predicted"/>
<gene>
    <name evidence="4" type="ORF">ISF_04748</name>
</gene>
<accession>A0A167WP87</accession>
<feature type="region of interest" description="Disordered" evidence="2">
    <location>
        <begin position="642"/>
        <end position="755"/>
    </location>
</feature>
<comment type="caution">
    <text evidence="4">The sequence shown here is derived from an EMBL/GenBank/DDBJ whole genome shotgun (WGS) entry which is preliminary data.</text>
</comment>
<dbReference type="EMBL" id="AZHB01000010">
    <property type="protein sequence ID" value="OAA64039.1"/>
    <property type="molecule type" value="Genomic_DNA"/>
</dbReference>